<sequence length="139" mass="15746">MPPYKQLPHTSDIRLSIRAQTREALFLAALQGMSALLQKGFCDQQNDSQPEVDRIEITAADTTGLLVDFLSEVLTRCHIRKVIYCGIVFSELSDTNLKATISGKKSDHFEEDIKAVTYHEADVRINENNQYETIIIFDI</sequence>
<evidence type="ECO:0000259" key="5">
    <source>
        <dbReference type="Pfam" id="PF01951"/>
    </source>
</evidence>
<dbReference type="InterPro" id="IPR036820">
    <property type="entry name" value="Archease_dom_sf"/>
</dbReference>
<dbReference type="Pfam" id="PF01951">
    <property type="entry name" value="Archease"/>
    <property type="match status" value="1"/>
</dbReference>
<evidence type="ECO:0000256" key="3">
    <source>
        <dbReference type="ARBA" id="ARBA00022723"/>
    </source>
</evidence>
<dbReference type="PANTHER" id="PTHR12682">
    <property type="entry name" value="ARCHEASE"/>
    <property type="match status" value="1"/>
</dbReference>
<evidence type="ECO:0000256" key="1">
    <source>
        <dbReference type="ARBA" id="ARBA00007963"/>
    </source>
</evidence>
<comment type="similarity">
    <text evidence="1">Belongs to the archease family.</text>
</comment>
<feature type="domain" description="Archease" evidence="5">
    <location>
        <begin position="4"/>
        <end position="139"/>
    </location>
</feature>
<evidence type="ECO:0000313" key="7">
    <source>
        <dbReference type="Proteomes" id="UP000765802"/>
    </source>
</evidence>
<keyword evidence="3" id="KW-0479">Metal-binding</keyword>
<keyword evidence="4" id="KW-0106">Calcium</keyword>
<keyword evidence="7" id="KW-1185">Reference proteome</keyword>
<evidence type="ECO:0000313" key="6">
    <source>
        <dbReference type="EMBL" id="MBC6489762.1"/>
    </source>
</evidence>
<evidence type="ECO:0000256" key="2">
    <source>
        <dbReference type="ARBA" id="ARBA00022694"/>
    </source>
</evidence>
<dbReference type="InterPro" id="IPR023572">
    <property type="entry name" value="Archease_dom"/>
</dbReference>
<organism evidence="6 7">
    <name type="scientific">Flavihumibacter stibioxidans</name>
    <dbReference type="NCBI Taxonomy" id="1834163"/>
    <lineage>
        <taxon>Bacteria</taxon>
        <taxon>Pseudomonadati</taxon>
        <taxon>Bacteroidota</taxon>
        <taxon>Chitinophagia</taxon>
        <taxon>Chitinophagales</taxon>
        <taxon>Chitinophagaceae</taxon>
        <taxon>Flavihumibacter</taxon>
    </lineage>
</organism>
<name>A0ABR7M415_9BACT</name>
<accession>A0ABR7M415</accession>
<gene>
    <name evidence="6" type="ORF">BC349_02195</name>
</gene>
<dbReference type="Gene3D" id="3.55.10.10">
    <property type="entry name" value="Archease domain"/>
    <property type="match status" value="1"/>
</dbReference>
<dbReference type="PANTHER" id="PTHR12682:SF11">
    <property type="entry name" value="PROTEIN ARCHEASE"/>
    <property type="match status" value="1"/>
</dbReference>
<dbReference type="EMBL" id="MBUA01000001">
    <property type="protein sequence ID" value="MBC6489762.1"/>
    <property type="molecule type" value="Genomic_DNA"/>
</dbReference>
<protein>
    <recommendedName>
        <fullName evidence="5">Archease domain-containing protein</fullName>
    </recommendedName>
</protein>
<comment type="caution">
    <text evidence="6">The sequence shown here is derived from an EMBL/GenBank/DDBJ whole genome shotgun (WGS) entry which is preliminary data.</text>
</comment>
<evidence type="ECO:0000256" key="4">
    <source>
        <dbReference type="ARBA" id="ARBA00022837"/>
    </source>
</evidence>
<dbReference type="SUPFAM" id="SSF69819">
    <property type="entry name" value="MTH1598-like"/>
    <property type="match status" value="1"/>
</dbReference>
<keyword evidence="2" id="KW-0819">tRNA processing</keyword>
<dbReference type="RefSeq" id="WP_187255113.1">
    <property type="nucleotide sequence ID" value="NZ_JBHULF010000006.1"/>
</dbReference>
<dbReference type="InterPro" id="IPR002804">
    <property type="entry name" value="Archease"/>
</dbReference>
<reference evidence="6 7" key="1">
    <citation type="submission" date="2016-07" db="EMBL/GenBank/DDBJ databases">
        <title>Genome analysis of Flavihumibacter stibioxidans YS-17.</title>
        <authorList>
            <person name="Shi K."/>
            <person name="Han Y."/>
            <person name="Wang G."/>
        </authorList>
    </citation>
    <scope>NUCLEOTIDE SEQUENCE [LARGE SCALE GENOMIC DNA]</scope>
    <source>
        <strain evidence="6 7">YS-17</strain>
    </source>
</reference>
<proteinExistence type="inferred from homology"/>
<dbReference type="Proteomes" id="UP000765802">
    <property type="component" value="Unassembled WGS sequence"/>
</dbReference>